<gene>
    <name evidence="2" type="ORF">JF259_03125</name>
</gene>
<keyword evidence="1" id="KW-0812">Transmembrane</keyword>
<keyword evidence="3" id="KW-1185">Reference proteome</keyword>
<keyword evidence="1" id="KW-0472">Membrane</keyword>
<reference evidence="2" key="1">
    <citation type="submission" date="2020-12" db="EMBL/GenBank/DDBJ databases">
        <title>Snuella sp. nov., isolated from sediment in Incheon.</title>
        <authorList>
            <person name="Kim W."/>
        </authorList>
    </citation>
    <scope>NUCLEOTIDE SEQUENCE</scope>
    <source>
        <strain evidence="2">CAU 1569</strain>
    </source>
</reference>
<feature type="transmembrane region" description="Helical" evidence="1">
    <location>
        <begin position="112"/>
        <end position="131"/>
    </location>
</feature>
<keyword evidence="1" id="KW-1133">Transmembrane helix</keyword>
<feature type="transmembrane region" description="Helical" evidence="1">
    <location>
        <begin position="14"/>
        <end position="32"/>
    </location>
</feature>
<dbReference type="RefSeq" id="WP_199113238.1">
    <property type="nucleotide sequence ID" value="NZ_JAELVQ010000002.1"/>
</dbReference>
<feature type="transmembrane region" description="Helical" evidence="1">
    <location>
        <begin position="87"/>
        <end position="106"/>
    </location>
</feature>
<proteinExistence type="predicted"/>
<evidence type="ECO:0000313" key="2">
    <source>
        <dbReference type="EMBL" id="MBJ6367074.1"/>
    </source>
</evidence>
<sequence>MKTNFLLPYKYKKYGGILFILGIIFGIILQITDSDQEIFDFDFITDFGYNFLDEVISILIILGGLILGFSKEKIEDEFIYKLRKDSLVWAIIFNYTILLFAIVFFYDGNFFSVMIYNMFTPLIFFIIRFNFLKLKLRSHEE</sequence>
<accession>A0A8J7LM46</accession>
<dbReference type="EMBL" id="JAELVQ010000002">
    <property type="protein sequence ID" value="MBJ6367074.1"/>
    <property type="molecule type" value="Genomic_DNA"/>
</dbReference>
<evidence type="ECO:0000256" key="1">
    <source>
        <dbReference type="SAM" id="Phobius"/>
    </source>
</evidence>
<comment type="caution">
    <text evidence="2">The sequence shown here is derived from an EMBL/GenBank/DDBJ whole genome shotgun (WGS) entry which is preliminary data.</text>
</comment>
<dbReference type="Proteomes" id="UP000610931">
    <property type="component" value="Unassembled WGS sequence"/>
</dbReference>
<feature type="transmembrane region" description="Helical" evidence="1">
    <location>
        <begin position="47"/>
        <end position="67"/>
    </location>
</feature>
<evidence type="ECO:0000313" key="3">
    <source>
        <dbReference type="Proteomes" id="UP000610931"/>
    </source>
</evidence>
<name>A0A8J7LM46_9FLAO</name>
<organism evidence="2 3">
    <name type="scientific">Snuella sedimenti</name>
    <dbReference type="NCBI Taxonomy" id="2798802"/>
    <lineage>
        <taxon>Bacteria</taxon>
        <taxon>Pseudomonadati</taxon>
        <taxon>Bacteroidota</taxon>
        <taxon>Flavobacteriia</taxon>
        <taxon>Flavobacteriales</taxon>
        <taxon>Flavobacteriaceae</taxon>
        <taxon>Snuella</taxon>
    </lineage>
</organism>
<protein>
    <submittedName>
        <fullName evidence="2">Uncharacterized protein</fullName>
    </submittedName>
</protein>
<dbReference type="AlphaFoldDB" id="A0A8J7LM46"/>